<dbReference type="SUPFAM" id="SSF55315">
    <property type="entry name" value="L30e-like"/>
    <property type="match status" value="1"/>
</dbReference>
<dbReference type="InterPro" id="IPR001537">
    <property type="entry name" value="SpoU_MeTrfase"/>
</dbReference>
<dbReference type="KEGG" id="ccos:Pan44_18460"/>
<keyword evidence="5" id="KW-1185">Reference proteome</keyword>
<evidence type="ECO:0000259" key="3">
    <source>
        <dbReference type="SMART" id="SM00967"/>
    </source>
</evidence>
<dbReference type="FunCoup" id="A0A517SCG8">
    <property type="interactions" value="456"/>
</dbReference>
<dbReference type="InterPro" id="IPR029064">
    <property type="entry name" value="Ribosomal_eL30-like_sf"/>
</dbReference>
<dbReference type="InParanoid" id="A0A517SCG8"/>
<dbReference type="SUPFAM" id="SSF75217">
    <property type="entry name" value="alpha/beta knot"/>
    <property type="match status" value="1"/>
</dbReference>
<keyword evidence="2 4" id="KW-0808">Transferase</keyword>
<evidence type="ECO:0000313" key="4">
    <source>
        <dbReference type="EMBL" id="QDT53822.1"/>
    </source>
</evidence>
<dbReference type="OrthoDB" id="9794400at2"/>
<dbReference type="RefSeq" id="WP_145029341.1">
    <property type="nucleotide sequence ID" value="NZ_CP036271.1"/>
</dbReference>
<organism evidence="4 5">
    <name type="scientific">Caulifigura coniformis</name>
    <dbReference type="NCBI Taxonomy" id="2527983"/>
    <lineage>
        <taxon>Bacteria</taxon>
        <taxon>Pseudomonadati</taxon>
        <taxon>Planctomycetota</taxon>
        <taxon>Planctomycetia</taxon>
        <taxon>Planctomycetales</taxon>
        <taxon>Planctomycetaceae</taxon>
        <taxon>Caulifigura</taxon>
    </lineage>
</organism>
<dbReference type="AlphaFoldDB" id="A0A517SCG8"/>
<reference evidence="4 5" key="1">
    <citation type="submission" date="2019-02" db="EMBL/GenBank/DDBJ databases">
        <title>Deep-cultivation of Planctomycetes and their phenomic and genomic characterization uncovers novel biology.</title>
        <authorList>
            <person name="Wiegand S."/>
            <person name="Jogler M."/>
            <person name="Boedeker C."/>
            <person name="Pinto D."/>
            <person name="Vollmers J."/>
            <person name="Rivas-Marin E."/>
            <person name="Kohn T."/>
            <person name="Peeters S.H."/>
            <person name="Heuer A."/>
            <person name="Rast P."/>
            <person name="Oberbeckmann S."/>
            <person name="Bunk B."/>
            <person name="Jeske O."/>
            <person name="Meyerdierks A."/>
            <person name="Storesund J.E."/>
            <person name="Kallscheuer N."/>
            <person name="Luecker S."/>
            <person name="Lage O.M."/>
            <person name="Pohl T."/>
            <person name="Merkel B.J."/>
            <person name="Hornburger P."/>
            <person name="Mueller R.-W."/>
            <person name="Bruemmer F."/>
            <person name="Labrenz M."/>
            <person name="Spormann A.M."/>
            <person name="Op den Camp H."/>
            <person name="Overmann J."/>
            <person name="Amann R."/>
            <person name="Jetten M.S.M."/>
            <person name="Mascher T."/>
            <person name="Medema M.H."/>
            <person name="Devos D.P."/>
            <person name="Kaster A.-K."/>
            <person name="Ovreas L."/>
            <person name="Rohde M."/>
            <person name="Galperin M.Y."/>
            <person name="Jogler C."/>
        </authorList>
    </citation>
    <scope>NUCLEOTIDE SEQUENCE [LARGE SCALE GENOMIC DNA]</scope>
    <source>
        <strain evidence="4 5">Pan44</strain>
    </source>
</reference>
<dbReference type="InterPro" id="IPR013123">
    <property type="entry name" value="SpoU_subst-bd"/>
</dbReference>
<dbReference type="GO" id="GO:0003723">
    <property type="term" value="F:RNA binding"/>
    <property type="evidence" value="ECO:0007669"/>
    <property type="project" value="InterPro"/>
</dbReference>
<dbReference type="NCBIfam" id="TIGR00186">
    <property type="entry name" value="rRNA_methyl_3"/>
    <property type="match status" value="1"/>
</dbReference>
<dbReference type="EC" id="2.1.1.-" evidence="4"/>
<accession>A0A517SCG8</accession>
<dbReference type="CDD" id="cd18103">
    <property type="entry name" value="SpoU-like_RlmB"/>
    <property type="match status" value="1"/>
</dbReference>
<dbReference type="GO" id="GO:0032259">
    <property type="term" value="P:methylation"/>
    <property type="evidence" value="ECO:0007669"/>
    <property type="project" value="UniProtKB-KW"/>
</dbReference>
<name>A0A517SCG8_9PLAN</name>
<feature type="domain" description="RNA 2-O ribose methyltransferase substrate binding" evidence="3">
    <location>
        <begin position="21"/>
        <end position="97"/>
    </location>
</feature>
<dbReference type="GO" id="GO:0006396">
    <property type="term" value="P:RNA processing"/>
    <property type="evidence" value="ECO:0007669"/>
    <property type="project" value="InterPro"/>
</dbReference>
<dbReference type="Proteomes" id="UP000315700">
    <property type="component" value="Chromosome"/>
</dbReference>
<dbReference type="PANTHER" id="PTHR46429:SF1">
    <property type="entry name" value="23S RRNA (GUANOSINE-2'-O-)-METHYLTRANSFERASE RLMB"/>
    <property type="match status" value="1"/>
</dbReference>
<dbReference type="Gene3D" id="3.30.1330.30">
    <property type="match status" value="1"/>
</dbReference>
<dbReference type="GO" id="GO:0005829">
    <property type="term" value="C:cytosol"/>
    <property type="evidence" value="ECO:0007669"/>
    <property type="project" value="TreeGrafter"/>
</dbReference>
<sequence length="265" mass="29111">MVGRRRKNPKTRLSGSHQRCWIWGRNAVLQTLASDRWRPLSLLVADRTEATFRAELERQAHEREVEIQWVHYDQLTDRCHSTEHQGLMAMMPEYPYSALEESLLPTGRPAFLMVLEGIQDPHNFGAIIRSAEVFGVDAIVVGESGQCDVTPHVARASAGAVNEVTIARVPNVVDAARWMRDRGVRLLGAAGAAERNLVETTLTASIALAIGNEGSGLSEAMLAVCDQLVRIPQVGRTESLNAAVAAGILCYEVRRQRSESSTACE</sequence>
<evidence type="ECO:0000313" key="5">
    <source>
        <dbReference type="Proteomes" id="UP000315700"/>
    </source>
</evidence>
<dbReference type="EMBL" id="CP036271">
    <property type="protein sequence ID" value="QDT53822.1"/>
    <property type="molecule type" value="Genomic_DNA"/>
</dbReference>
<evidence type="ECO:0000256" key="2">
    <source>
        <dbReference type="ARBA" id="ARBA00022679"/>
    </source>
</evidence>
<evidence type="ECO:0000256" key="1">
    <source>
        <dbReference type="ARBA" id="ARBA00022603"/>
    </source>
</evidence>
<dbReference type="InterPro" id="IPR004441">
    <property type="entry name" value="rRNA_MeTrfase_TrmH"/>
</dbReference>
<dbReference type="Pfam" id="PF00588">
    <property type="entry name" value="SpoU_methylase"/>
    <property type="match status" value="1"/>
</dbReference>
<proteinExistence type="predicted"/>
<dbReference type="SMART" id="SM00967">
    <property type="entry name" value="SpoU_sub_bind"/>
    <property type="match status" value="1"/>
</dbReference>
<dbReference type="InterPro" id="IPR029026">
    <property type="entry name" value="tRNA_m1G_MTases_N"/>
</dbReference>
<dbReference type="Gene3D" id="3.40.1280.10">
    <property type="match status" value="1"/>
</dbReference>
<dbReference type="PANTHER" id="PTHR46429">
    <property type="entry name" value="23S RRNA (GUANOSINE-2'-O-)-METHYLTRANSFERASE RLMB"/>
    <property type="match status" value="1"/>
</dbReference>
<dbReference type="InterPro" id="IPR029028">
    <property type="entry name" value="Alpha/beta_knot_MTases"/>
</dbReference>
<gene>
    <name evidence="4" type="ORF">Pan44_18460</name>
</gene>
<protein>
    <submittedName>
        <fullName evidence="4">TrmH family tRNA/rRNA methyltransferase</fullName>
        <ecNumber evidence="4">2.1.1.-</ecNumber>
    </submittedName>
</protein>
<dbReference type="GO" id="GO:0008173">
    <property type="term" value="F:RNA methyltransferase activity"/>
    <property type="evidence" value="ECO:0007669"/>
    <property type="project" value="InterPro"/>
</dbReference>
<keyword evidence="1 4" id="KW-0489">Methyltransferase</keyword>
<dbReference type="Pfam" id="PF08032">
    <property type="entry name" value="SpoU_sub_bind"/>
    <property type="match status" value="1"/>
</dbReference>